<keyword evidence="1" id="KW-0805">Transcription regulation</keyword>
<dbReference type="InterPro" id="IPR047640">
    <property type="entry name" value="RpiR-like"/>
</dbReference>
<dbReference type="PANTHER" id="PTHR30514">
    <property type="entry name" value="GLUCOKINASE"/>
    <property type="match status" value="1"/>
</dbReference>
<feature type="domain" description="HTH rpiR-type" evidence="4">
    <location>
        <begin position="3"/>
        <end position="79"/>
    </location>
</feature>
<evidence type="ECO:0000259" key="4">
    <source>
        <dbReference type="PROSITE" id="PS51071"/>
    </source>
</evidence>
<dbReference type="CDD" id="cd05013">
    <property type="entry name" value="SIS_RpiR"/>
    <property type="match status" value="1"/>
</dbReference>
<evidence type="ECO:0000313" key="7">
    <source>
        <dbReference type="Proteomes" id="UP001221597"/>
    </source>
</evidence>
<dbReference type="InterPro" id="IPR000281">
    <property type="entry name" value="HTH_RpiR"/>
</dbReference>
<keyword evidence="2" id="KW-0238">DNA-binding</keyword>
<evidence type="ECO:0000256" key="2">
    <source>
        <dbReference type="ARBA" id="ARBA00023125"/>
    </source>
</evidence>
<dbReference type="PANTHER" id="PTHR30514:SF18">
    <property type="entry name" value="RPIR-FAMILY TRANSCRIPTIONAL REGULATOR"/>
    <property type="match status" value="1"/>
</dbReference>
<dbReference type="Proteomes" id="UP001221597">
    <property type="component" value="Chromosome"/>
</dbReference>
<gene>
    <name evidence="6" type="ORF">P9989_07925</name>
</gene>
<dbReference type="InterPro" id="IPR046348">
    <property type="entry name" value="SIS_dom_sf"/>
</dbReference>
<evidence type="ECO:0000313" key="6">
    <source>
        <dbReference type="EMBL" id="WFT76280.1"/>
    </source>
</evidence>
<dbReference type="SUPFAM" id="SSF46689">
    <property type="entry name" value="Homeodomain-like"/>
    <property type="match status" value="1"/>
</dbReference>
<dbReference type="SUPFAM" id="SSF53697">
    <property type="entry name" value="SIS domain"/>
    <property type="match status" value="1"/>
</dbReference>
<dbReference type="InterPro" id="IPR001347">
    <property type="entry name" value="SIS_dom"/>
</dbReference>
<dbReference type="EMBL" id="CP121671">
    <property type="protein sequence ID" value="WFT76280.1"/>
    <property type="molecule type" value="Genomic_DNA"/>
</dbReference>
<dbReference type="PROSITE" id="PS51464">
    <property type="entry name" value="SIS"/>
    <property type="match status" value="1"/>
</dbReference>
<dbReference type="InterPro" id="IPR009057">
    <property type="entry name" value="Homeodomain-like_sf"/>
</dbReference>
<name>A0ABY8J686_9BACI</name>
<dbReference type="Pfam" id="PF01380">
    <property type="entry name" value="SIS"/>
    <property type="match status" value="1"/>
</dbReference>
<proteinExistence type="predicted"/>
<keyword evidence="3" id="KW-0804">Transcription</keyword>
<dbReference type="InterPro" id="IPR036388">
    <property type="entry name" value="WH-like_DNA-bd_sf"/>
</dbReference>
<accession>A0ABY8J686</accession>
<sequence>MEHNVYQLMAEKMPLMSKSQKKIASYVLERTSTVPFLNVAKLAAEAEVSEATVVRFAVFLGYSGYPELQQAMQHAVKQQLSTTERLKMSSEMGEGREQAVYDLFHSDQENIRLTMEQLDVTAFFRAVEALLEARNIYISANRSAASLGVFLQYYLSVMLGNAERVGTVENSAEQLYKLGEGDVVFAISYSRYTRSTINMASYAKQQGATTIALTDSLLSPLIPNADIALTASSQLPSFIDSFVAPFSVVNALVAAIGKERMAEVEERLGKFEDIWDELDIFYKEERKT</sequence>
<protein>
    <submittedName>
        <fullName evidence="6">MurR/RpiR family transcriptional regulator</fullName>
    </submittedName>
</protein>
<dbReference type="RefSeq" id="WP_283078234.1">
    <property type="nucleotide sequence ID" value="NZ_CP121671.1"/>
</dbReference>
<feature type="domain" description="SIS" evidence="5">
    <location>
        <begin position="126"/>
        <end position="267"/>
    </location>
</feature>
<dbReference type="Gene3D" id="1.10.10.10">
    <property type="entry name" value="Winged helix-like DNA-binding domain superfamily/Winged helix DNA-binding domain"/>
    <property type="match status" value="1"/>
</dbReference>
<dbReference type="Pfam" id="PF01418">
    <property type="entry name" value="HTH_6"/>
    <property type="match status" value="1"/>
</dbReference>
<dbReference type="Gene3D" id="3.40.50.10490">
    <property type="entry name" value="Glucose-6-phosphate isomerase like protein, domain 1"/>
    <property type="match status" value="1"/>
</dbReference>
<evidence type="ECO:0000259" key="5">
    <source>
        <dbReference type="PROSITE" id="PS51464"/>
    </source>
</evidence>
<keyword evidence="7" id="KW-1185">Reference proteome</keyword>
<dbReference type="PROSITE" id="PS51071">
    <property type="entry name" value="HTH_RPIR"/>
    <property type="match status" value="1"/>
</dbReference>
<organism evidence="6 7">
    <name type="scientific">Halobacillus naozhouensis</name>
    <dbReference type="NCBI Taxonomy" id="554880"/>
    <lineage>
        <taxon>Bacteria</taxon>
        <taxon>Bacillati</taxon>
        <taxon>Bacillota</taxon>
        <taxon>Bacilli</taxon>
        <taxon>Bacillales</taxon>
        <taxon>Bacillaceae</taxon>
        <taxon>Halobacillus</taxon>
    </lineage>
</organism>
<evidence type="ECO:0000256" key="1">
    <source>
        <dbReference type="ARBA" id="ARBA00023015"/>
    </source>
</evidence>
<evidence type="ECO:0000256" key="3">
    <source>
        <dbReference type="ARBA" id="ARBA00023163"/>
    </source>
</evidence>
<reference evidence="6 7" key="1">
    <citation type="submission" date="2023-04" db="EMBL/GenBank/DDBJ databases">
        <title>Genome sequence of Halobacillus naozhouensis KACC 21980.</title>
        <authorList>
            <person name="Kim S."/>
            <person name="Heo J."/>
            <person name="Kwon S.-W."/>
        </authorList>
    </citation>
    <scope>NUCLEOTIDE SEQUENCE [LARGE SCALE GENOMIC DNA]</scope>
    <source>
        <strain evidence="6 7">KCTC 13234</strain>
    </source>
</reference>
<dbReference type="InterPro" id="IPR035472">
    <property type="entry name" value="RpiR-like_SIS"/>
</dbReference>